<keyword evidence="3" id="KW-1185">Reference proteome</keyword>
<dbReference type="KEGG" id="spph:KFK14_07570"/>
<dbReference type="EMBL" id="CP073910">
    <property type="protein sequence ID" value="QUT07258.1"/>
    <property type="molecule type" value="Genomic_DNA"/>
</dbReference>
<dbReference type="SUPFAM" id="SSF54427">
    <property type="entry name" value="NTF2-like"/>
    <property type="match status" value="1"/>
</dbReference>
<dbReference type="Proteomes" id="UP000681425">
    <property type="component" value="Chromosome"/>
</dbReference>
<organism evidence="2 3">
    <name type="scientific">Sphingobium phenoxybenzoativorans</name>
    <dbReference type="NCBI Taxonomy" id="1592790"/>
    <lineage>
        <taxon>Bacteria</taxon>
        <taxon>Pseudomonadati</taxon>
        <taxon>Pseudomonadota</taxon>
        <taxon>Alphaproteobacteria</taxon>
        <taxon>Sphingomonadales</taxon>
        <taxon>Sphingomonadaceae</taxon>
        <taxon>Sphingobium</taxon>
    </lineage>
</organism>
<gene>
    <name evidence="2" type="ORF">KFK14_07570</name>
</gene>
<evidence type="ECO:0000259" key="1">
    <source>
        <dbReference type="Pfam" id="PF13577"/>
    </source>
</evidence>
<feature type="domain" description="SnoaL-like" evidence="1">
    <location>
        <begin position="9"/>
        <end position="131"/>
    </location>
</feature>
<dbReference type="InterPro" id="IPR032710">
    <property type="entry name" value="NTF2-like_dom_sf"/>
</dbReference>
<sequence>MNEDINWWQILQLNTEFAWRIDHDGGSGVAELFAANGSYHIESARGRLELDGRDRIEAFYEARRMRGHRISRHLFSNLRLASLTSESAVGIIVLQLYAADGTATSSAAPVLIADFHDQYVRHDGTWKFKSRLAQVVFGTIPDLASPGAVPAPNPSHS</sequence>
<dbReference type="Gene3D" id="3.10.450.50">
    <property type="match status" value="1"/>
</dbReference>
<dbReference type="Pfam" id="PF13577">
    <property type="entry name" value="SnoaL_4"/>
    <property type="match status" value="1"/>
</dbReference>
<reference evidence="2" key="1">
    <citation type="submission" date="2021-04" db="EMBL/GenBank/DDBJ databases">
        <title>Isolation of p-tert-butylphenol degrading bacteria Sphingobium phenoxybenzoativorans Tas13 from active sludge.</title>
        <authorList>
            <person name="Li Y."/>
        </authorList>
    </citation>
    <scope>NUCLEOTIDE SEQUENCE</scope>
    <source>
        <strain evidence="2">Tas13</strain>
    </source>
</reference>
<dbReference type="AlphaFoldDB" id="A0A975Q399"/>
<evidence type="ECO:0000313" key="2">
    <source>
        <dbReference type="EMBL" id="QUT07258.1"/>
    </source>
</evidence>
<protein>
    <submittedName>
        <fullName evidence="2">Nuclear transport factor 2 family protein</fullName>
    </submittedName>
</protein>
<proteinExistence type="predicted"/>
<evidence type="ECO:0000313" key="3">
    <source>
        <dbReference type="Proteomes" id="UP000681425"/>
    </source>
</evidence>
<dbReference type="InterPro" id="IPR037401">
    <property type="entry name" value="SnoaL-like"/>
</dbReference>
<dbReference type="RefSeq" id="WP_212610451.1">
    <property type="nucleotide sequence ID" value="NZ_CP073910.1"/>
</dbReference>
<accession>A0A975Q399</accession>
<name>A0A975Q399_9SPHN</name>